<reference evidence="6" key="1">
    <citation type="journal article" date="2010" name="Genome Biol.">
        <title>Genome sequence of the necrotrophic plant pathogen Pythium ultimum reveals original pathogenicity mechanisms and effector repertoire.</title>
        <authorList>
            <person name="Levesque C.A."/>
            <person name="Brouwer H."/>
            <person name="Cano L."/>
            <person name="Hamilton J.P."/>
            <person name="Holt C."/>
            <person name="Huitema E."/>
            <person name="Raffaele S."/>
            <person name="Robideau G.P."/>
            <person name="Thines M."/>
            <person name="Win J."/>
            <person name="Zerillo M.M."/>
            <person name="Beakes G.W."/>
            <person name="Boore J.L."/>
            <person name="Busam D."/>
            <person name="Dumas B."/>
            <person name="Ferriera S."/>
            <person name="Fuerstenberg S.I."/>
            <person name="Gachon C.M."/>
            <person name="Gaulin E."/>
            <person name="Govers F."/>
            <person name="Grenville-Briggs L."/>
            <person name="Horner N."/>
            <person name="Hostetler J."/>
            <person name="Jiang R.H."/>
            <person name="Johnson J."/>
            <person name="Krajaejun T."/>
            <person name="Lin H."/>
            <person name="Meijer H.J."/>
            <person name="Moore B."/>
            <person name="Morris P."/>
            <person name="Phuntmart V."/>
            <person name="Puiu D."/>
            <person name="Shetty J."/>
            <person name="Stajich J.E."/>
            <person name="Tripathy S."/>
            <person name="Wawra S."/>
            <person name="van West P."/>
            <person name="Whitty B.R."/>
            <person name="Coutinho P.M."/>
            <person name="Henrissat B."/>
            <person name="Martin F."/>
            <person name="Thomas P.D."/>
            <person name="Tyler B.M."/>
            <person name="De Vries R.P."/>
            <person name="Kamoun S."/>
            <person name="Yandell M."/>
            <person name="Tisserat N."/>
            <person name="Buell C.R."/>
        </authorList>
    </citation>
    <scope>NUCLEOTIDE SEQUENCE</scope>
    <source>
        <strain evidence="6">DAOM:BR144</strain>
    </source>
</reference>
<dbReference type="PROSITE" id="PS01036">
    <property type="entry name" value="HSP70_3"/>
    <property type="match status" value="1"/>
</dbReference>
<keyword evidence="4" id="KW-0812">Transmembrane</keyword>
<dbReference type="GO" id="GO:0140662">
    <property type="term" value="F:ATP-dependent protein folding chaperone"/>
    <property type="evidence" value="ECO:0007669"/>
    <property type="project" value="InterPro"/>
</dbReference>
<keyword evidence="6" id="KW-1185">Reference proteome</keyword>
<dbReference type="InterPro" id="IPR043129">
    <property type="entry name" value="ATPase_NBD"/>
</dbReference>
<dbReference type="Gene3D" id="3.30.420.40">
    <property type="match status" value="2"/>
</dbReference>
<dbReference type="EMBL" id="GL376635">
    <property type="status" value="NOT_ANNOTATED_CDS"/>
    <property type="molecule type" value="Genomic_DNA"/>
</dbReference>
<feature type="region of interest" description="Disordered" evidence="3">
    <location>
        <begin position="1"/>
        <end position="20"/>
    </location>
</feature>
<dbReference type="EnsemblProtists" id="PYU1_T006857">
    <property type="protein sequence ID" value="PYU1_T006857"/>
    <property type="gene ID" value="PYU1_G006843"/>
</dbReference>
<evidence type="ECO:0000256" key="2">
    <source>
        <dbReference type="ARBA" id="ARBA00022840"/>
    </source>
</evidence>
<reference evidence="6" key="2">
    <citation type="submission" date="2010-04" db="EMBL/GenBank/DDBJ databases">
        <authorList>
            <person name="Buell R."/>
            <person name="Hamilton J."/>
            <person name="Hostetler J."/>
        </authorList>
    </citation>
    <scope>NUCLEOTIDE SEQUENCE [LARGE SCALE GENOMIC DNA]</scope>
    <source>
        <strain evidence="6">DAOM:BR144</strain>
    </source>
</reference>
<dbReference type="PROSITE" id="PS00329">
    <property type="entry name" value="HSP70_2"/>
    <property type="match status" value="1"/>
</dbReference>
<feature type="compositionally biased region" description="Low complexity" evidence="3">
    <location>
        <begin position="7"/>
        <end position="18"/>
    </location>
</feature>
<dbReference type="AlphaFoldDB" id="K3WPG5"/>
<dbReference type="SUPFAM" id="SSF53067">
    <property type="entry name" value="Actin-like ATPase domain"/>
    <property type="match status" value="2"/>
</dbReference>
<name>K3WPG5_GLOUD</name>
<dbReference type="Proteomes" id="UP000019132">
    <property type="component" value="Unassembled WGS sequence"/>
</dbReference>
<reference evidence="5" key="3">
    <citation type="submission" date="2015-02" db="UniProtKB">
        <authorList>
            <consortium name="EnsemblProtists"/>
        </authorList>
    </citation>
    <scope>IDENTIFICATION</scope>
    <source>
        <strain evidence="5">DAOM BR144</strain>
    </source>
</reference>
<accession>K3WPG5</accession>
<dbReference type="Gene3D" id="3.90.640.10">
    <property type="entry name" value="Actin, Chain A, domain 4"/>
    <property type="match status" value="1"/>
</dbReference>
<evidence type="ECO:0000256" key="3">
    <source>
        <dbReference type="SAM" id="MobiDB-lite"/>
    </source>
</evidence>
<dbReference type="GO" id="GO:0005524">
    <property type="term" value="F:ATP binding"/>
    <property type="evidence" value="ECO:0007669"/>
    <property type="project" value="UniProtKB-KW"/>
</dbReference>
<evidence type="ECO:0000313" key="6">
    <source>
        <dbReference type="Proteomes" id="UP000019132"/>
    </source>
</evidence>
<dbReference type="PROSITE" id="PS00297">
    <property type="entry name" value="HSP70_1"/>
    <property type="match status" value="1"/>
</dbReference>
<dbReference type="STRING" id="431595.K3WPG5"/>
<dbReference type="PANTHER" id="PTHR19375">
    <property type="entry name" value="HEAT SHOCK PROTEIN 70KDA"/>
    <property type="match status" value="1"/>
</dbReference>
<evidence type="ECO:0000256" key="1">
    <source>
        <dbReference type="ARBA" id="ARBA00022741"/>
    </source>
</evidence>
<dbReference type="InterPro" id="IPR013126">
    <property type="entry name" value="Hsp_70_fam"/>
</dbReference>
<keyword evidence="4" id="KW-0472">Membrane</keyword>
<feature type="transmembrane region" description="Helical" evidence="4">
    <location>
        <begin position="28"/>
        <end position="47"/>
    </location>
</feature>
<dbReference type="OMA" id="HTIFNAK"/>
<evidence type="ECO:0000313" key="5">
    <source>
        <dbReference type="EnsemblProtists" id="PYU1_T006857"/>
    </source>
</evidence>
<dbReference type="InterPro" id="IPR018181">
    <property type="entry name" value="Heat_shock_70_CS"/>
</dbReference>
<dbReference type="VEuPathDB" id="FungiDB:PYU1_G006843"/>
<dbReference type="HOGENOM" id="CLU_005965_0_3_1"/>
<keyword evidence="2" id="KW-0067">ATP-binding</keyword>
<proteinExistence type="predicted"/>
<evidence type="ECO:0000256" key="4">
    <source>
        <dbReference type="SAM" id="Phobius"/>
    </source>
</evidence>
<dbReference type="eggNOG" id="KOG0100">
    <property type="taxonomic scope" value="Eukaryota"/>
</dbReference>
<dbReference type="Pfam" id="PF00012">
    <property type="entry name" value="HSP70"/>
    <property type="match status" value="1"/>
</dbReference>
<dbReference type="PRINTS" id="PR00301">
    <property type="entry name" value="HEATSHOCK70"/>
</dbReference>
<dbReference type="InParanoid" id="K3WPG5"/>
<organism evidence="5 6">
    <name type="scientific">Globisporangium ultimum (strain ATCC 200006 / CBS 805.95 / DAOM BR144)</name>
    <name type="common">Pythium ultimum</name>
    <dbReference type="NCBI Taxonomy" id="431595"/>
    <lineage>
        <taxon>Eukaryota</taxon>
        <taxon>Sar</taxon>
        <taxon>Stramenopiles</taxon>
        <taxon>Oomycota</taxon>
        <taxon>Peronosporomycetes</taxon>
        <taxon>Pythiales</taxon>
        <taxon>Pythiaceae</taxon>
        <taxon>Globisporangium</taxon>
    </lineage>
</organism>
<keyword evidence="4" id="KW-1133">Transmembrane helix</keyword>
<sequence>MGNAPHAVGATRSRSRSSAGGGGLNVNVGSLLLLVGGVFAVVSAFLARQGFTGRDHGKWQELACVLLYAKLTAFSLYDLVGIDLGTTYSVVAISQKNNVTVIPDVLGHVLIPSMVAFVPGGKVLVGRDARAHRTKDPAHTIFNAKRFIGRTYEDVVQSKDAASYEFAVSKAPNDVHHGVCFPVNVPGHRKCVSPIAIGATIVGHLRAMAHAFVGHNQITKAVIAVPVDFDGVQRAATQKAFFAAGLHVSRILEEPTAAAIAYGLHQDPSVNFILVFDFGGGTLDVSLLFTRAGSINVVDTIGDNNLGGEDLDAKVAEVLTHKIAERIGTTLTSATSDMEETYSDRTNDDPDQLPCTLAGIRRAAELLKRTLSYETSATASCVVQMSGELLQARETVSIEMTRTELEEICSELLARTLVPVKEIIEANHMTSEEIDAVVLVGGSSRIPWVREHLAKMFDGRAPLSDIDRDVAVAYGAARTLD</sequence>
<dbReference type="FunFam" id="3.30.420.40:FF:000406">
    <property type="entry name" value="Chaperone protein DnaK HSP70"/>
    <property type="match status" value="1"/>
</dbReference>
<protein>
    <submittedName>
        <fullName evidence="5">Uncharacterized protein</fullName>
    </submittedName>
</protein>
<keyword evidence="1" id="KW-0547">Nucleotide-binding</keyword>